<dbReference type="Gene3D" id="3.90.70.10">
    <property type="entry name" value="Cysteine proteinases"/>
    <property type="match status" value="1"/>
</dbReference>
<organism evidence="5 6">
    <name type="scientific">Bremia lactucae</name>
    <name type="common">Lettuce downy mildew</name>
    <dbReference type="NCBI Taxonomy" id="4779"/>
    <lineage>
        <taxon>Eukaryota</taxon>
        <taxon>Sar</taxon>
        <taxon>Stramenopiles</taxon>
        <taxon>Oomycota</taxon>
        <taxon>Peronosporomycetes</taxon>
        <taxon>Peronosporales</taxon>
        <taxon>Peronosporaceae</taxon>
        <taxon>Bremia</taxon>
    </lineage>
</organism>
<evidence type="ECO:0000256" key="1">
    <source>
        <dbReference type="ARBA" id="ARBA00008455"/>
    </source>
</evidence>
<accession>A0A976FNB1</accession>
<dbReference type="InterPro" id="IPR000169">
    <property type="entry name" value="Pept_cys_AS"/>
</dbReference>
<dbReference type="RefSeq" id="XP_067819050.1">
    <property type="nucleotide sequence ID" value="XM_067963111.1"/>
</dbReference>
<sequence length="361" mass="38491">MKTSLLFMLVSSITATNASKPVIPTDHMAQFLLEKDELASELIAWKESDAGMFATKHGFMPILSSTNFGVEADEELRRLFLTKLEIQDAQATNPEATFSTETPFSLLTSDEFVKLIGQSIERDTGSFANASVVKNRKELSNSTKPLSMGMDWTESGCVVGVKNQGQCGSCWVFAAVAALESAICLAGKPLVSLSEQQLVDCGTSTDACEGGYPSDALTYIQRSGSVCTDRTYPYTSGESGKSNQCQSSCNPEAVTIQRVVSVPEGDAGLTRALSGQPVAVGVAAGNPTWKQYKSGIVSSCATSDLDHAVLAVGYTPSYFKIKNSWGTHWGENGYMRLKRGAGFSRSGTCGIGGPQSVYPKL</sequence>
<dbReference type="PRINTS" id="PR00705">
    <property type="entry name" value="PAPAIN"/>
</dbReference>
<dbReference type="EMBL" id="SHOA02000002">
    <property type="protein sequence ID" value="TDH69551.1"/>
    <property type="molecule type" value="Genomic_DNA"/>
</dbReference>
<evidence type="ECO:0000259" key="4">
    <source>
        <dbReference type="SMART" id="SM00645"/>
    </source>
</evidence>
<feature type="chain" id="PRO_5037126711" description="Peptidase C1A papain C-terminal domain-containing protein" evidence="3">
    <location>
        <begin position="19"/>
        <end position="361"/>
    </location>
</feature>
<feature type="domain" description="Peptidase C1A papain C-terminal" evidence="4">
    <location>
        <begin position="146"/>
        <end position="360"/>
    </location>
</feature>
<dbReference type="Pfam" id="PF00112">
    <property type="entry name" value="Peptidase_C1"/>
    <property type="match status" value="1"/>
</dbReference>
<protein>
    <recommendedName>
        <fullName evidence="4">Peptidase C1A papain C-terminal domain-containing protein</fullName>
    </recommendedName>
</protein>
<dbReference type="InterPro" id="IPR039417">
    <property type="entry name" value="Peptidase_C1A_papain-like"/>
</dbReference>
<dbReference type="SUPFAM" id="SSF54001">
    <property type="entry name" value="Cysteine proteinases"/>
    <property type="match status" value="1"/>
</dbReference>
<evidence type="ECO:0000256" key="2">
    <source>
        <dbReference type="ARBA" id="ARBA00023145"/>
    </source>
</evidence>
<dbReference type="GO" id="GO:0006508">
    <property type="term" value="P:proteolysis"/>
    <property type="evidence" value="ECO:0007669"/>
    <property type="project" value="InterPro"/>
</dbReference>
<dbReference type="SMART" id="SM00645">
    <property type="entry name" value="Pept_C1"/>
    <property type="match status" value="1"/>
</dbReference>
<evidence type="ECO:0000313" key="5">
    <source>
        <dbReference type="EMBL" id="TDH69551.1"/>
    </source>
</evidence>
<gene>
    <name evidence="5" type="ORF">CCR75_005026</name>
</gene>
<dbReference type="PROSITE" id="PS00139">
    <property type="entry name" value="THIOL_PROTEASE_CYS"/>
    <property type="match status" value="1"/>
</dbReference>
<dbReference type="CDD" id="cd02248">
    <property type="entry name" value="Peptidase_C1A"/>
    <property type="match status" value="1"/>
</dbReference>
<evidence type="ECO:0000313" key="6">
    <source>
        <dbReference type="Proteomes" id="UP000294530"/>
    </source>
</evidence>
<evidence type="ECO:0000256" key="3">
    <source>
        <dbReference type="SAM" id="SignalP"/>
    </source>
</evidence>
<name>A0A976FNB1_BRELC</name>
<dbReference type="InterPro" id="IPR038765">
    <property type="entry name" value="Papain-like_cys_pep_sf"/>
</dbReference>
<dbReference type="GO" id="GO:0008234">
    <property type="term" value="F:cysteine-type peptidase activity"/>
    <property type="evidence" value="ECO:0007669"/>
    <property type="project" value="InterPro"/>
</dbReference>
<dbReference type="InterPro" id="IPR000668">
    <property type="entry name" value="Peptidase_C1A_C"/>
</dbReference>
<reference evidence="5 6" key="1">
    <citation type="journal article" date="2021" name="Genome Biol.">
        <title>AFLAP: assembly-free linkage analysis pipeline using k-mers from genome sequencing data.</title>
        <authorList>
            <person name="Fletcher K."/>
            <person name="Zhang L."/>
            <person name="Gil J."/>
            <person name="Han R."/>
            <person name="Cavanaugh K."/>
            <person name="Michelmore R."/>
        </authorList>
    </citation>
    <scope>NUCLEOTIDE SEQUENCE [LARGE SCALE GENOMIC DNA]</scope>
    <source>
        <strain evidence="5 6">SF5</strain>
    </source>
</reference>
<keyword evidence="6" id="KW-1185">Reference proteome</keyword>
<comment type="similarity">
    <text evidence="1">Belongs to the peptidase C1 family.</text>
</comment>
<keyword evidence="2" id="KW-0865">Zymogen</keyword>
<proteinExistence type="inferred from homology"/>
<dbReference type="Proteomes" id="UP000294530">
    <property type="component" value="Unassembled WGS sequence"/>
</dbReference>
<keyword evidence="3" id="KW-0732">Signal</keyword>
<dbReference type="AlphaFoldDB" id="A0A976FNB1"/>
<dbReference type="KEGG" id="blac:94348782"/>
<dbReference type="OrthoDB" id="10253408at2759"/>
<dbReference type="GeneID" id="94348782"/>
<dbReference type="InterPro" id="IPR013128">
    <property type="entry name" value="Peptidase_C1A"/>
</dbReference>
<feature type="signal peptide" evidence="3">
    <location>
        <begin position="1"/>
        <end position="18"/>
    </location>
</feature>
<comment type="caution">
    <text evidence="5">The sequence shown here is derived from an EMBL/GenBank/DDBJ whole genome shotgun (WGS) entry which is preliminary data.</text>
</comment>
<dbReference type="PANTHER" id="PTHR12411">
    <property type="entry name" value="CYSTEINE PROTEASE FAMILY C1-RELATED"/>
    <property type="match status" value="1"/>
</dbReference>